<keyword evidence="3" id="KW-1185">Reference proteome</keyword>
<feature type="transmembrane region" description="Helical" evidence="1">
    <location>
        <begin position="7"/>
        <end position="28"/>
    </location>
</feature>
<dbReference type="EMBL" id="FNGY01000006">
    <property type="protein sequence ID" value="SDN18123.1"/>
    <property type="molecule type" value="Genomic_DNA"/>
</dbReference>
<proteinExistence type="predicted"/>
<sequence>MNRFQDVMNNFCSLSVVLLIRFSLFNVVDVKAKGLLVADVSNSP</sequence>
<reference evidence="3" key="1">
    <citation type="submission" date="2016-10" db="EMBL/GenBank/DDBJ databases">
        <authorList>
            <person name="Varghese N."/>
            <person name="Submissions S."/>
        </authorList>
    </citation>
    <scope>NUCLEOTIDE SEQUENCE [LARGE SCALE GENOMIC DNA]</scope>
    <source>
        <strain evidence="3">DSM 19110</strain>
    </source>
</reference>
<evidence type="ECO:0000313" key="3">
    <source>
        <dbReference type="Proteomes" id="UP000183200"/>
    </source>
</evidence>
<evidence type="ECO:0000313" key="2">
    <source>
        <dbReference type="EMBL" id="SDN18123.1"/>
    </source>
</evidence>
<keyword evidence="1" id="KW-0812">Transmembrane</keyword>
<keyword evidence="1" id="KW-1133">Transmembrane helix</keyword>
<name>A0A1G9ZCB2_9SPHI</name>
<dbReference type="AlphaFoldDB" id="A0A1G9ZCB2"/>
<accession>A0A1G9ZCB2</accession>
<gene>
    <name evidence="2" type="ORF">SAMN05421820_106400</name>
</gene>
<organism evidence="2 3">
    <name type="scientific">Pedobacter steynii</name>
    <dbReference type="NCBI Taxonomy" id="430522"/>
    <lineage>
        <taxon>Bacteria</taxon>
        <taxon>Pseudomonadati</taxon>
        <taxon>Bacteroidota</taxon>
        <taxon>Sphingobacteriia</taxon>
        <taxon>Sphingobacteriales</taxon>
        <taxon>Sphingobacteriaceae</taxon>
        <taxon>Pedobacter</taxon>
    </lineage>
</organism>
<dbReference type="Proteomes" id="UP000183200">
    <property type="component" value="Unassembled WGS sequence"/>
</dbReference>
<protein>
    <submittedName>
        <fullName evidence="2">Uncharacterized protein</fullName>
    </submittedName>
</protein>
<keyword evidence="1" id="KW-0472">Membrane</keyword>
<evidence type="ECO:0000256" key="1">
    <source>
        <dbReference type="SAM" id="Phobius"/>
    </source>
</evidence>